<proteinExistence type="predicted"/>
<evidence type="ECO:0000259" key="1">
    <source>
        <dbReference type="Pfam" id="PF24924"/>
    </source>
</evidence>
<comment type="caution">
    <text evidence="2">The sequence shown here is derived from an EMBL/GenBank/DDBJ whole genome shotgun (WGS) entry which is preliminary data.</text>
</comment>
<gene>
    <name evidence="2" type="ORF">KIW84_052391</name>
</gene>
<dbReference type="Pfam" id="PF24924">
    <property type="entry name" value="DUF7745"/>
    <property type="match status" value="1"/>
</dbReference>
<protein>
    <recommendedName>
        <fullName evidence="1">DUF7745 domain-containing protein</fullName>
    </recommendedName>
</protein>
<feature type="domain" description="DUF7745" evidence="1">
    <location>
        <begin position="45"/>
        <end position="107"/>
    </location>
</feature>
<organism evidence="2 3">
    <name type="scientific">Pisum sativum</name>
    <name type="common">Garden pea</name>
    <name type="synonym">Lathyrus oleraceus</name>
    <dbReference type="NCBI Taxonomy" id="3888"/>
    <lineage>
        <taxon>Eukaryota</taxon>
        <taxon>Viridiplantae</taxon>
        <taxon>Streptophyta</taxon>
        <taxon>Embryophyta</taxon>
        <taxon>Tracheophyta</taxon>
        <taxon>Spermatophyta</taxon>
        <taxon>Magnoliopsida</taxon>
        <taxon>eudicotyledons</taxon>
        <taxon>Gunneridae</taxon>
        <taxon>Pentapetalae</taxon>
        <taxon>rosids</taxon>
        <taxon>fabids</taxon>
        <taxon>Fabales</taxon>
        <taxon>Fabaceae</taxon>
        <taxon>Papilionoideae</taxon>
        <taxon>50 kb inversion clade</taxon>
        <taxon>NPAAA clade</taxon>
        <taxon>Hologalegina</taxon>
        <taxon>IRL clade</taxon>
        <taxon>Fabeae</taxon>
        <taxon>Lathyrus</taxon>
    </lineage>
</organism>
<dbReference type="InterPro" id="IPR056647">
    <property type="entry name" value="DUF7745"/>
</dbReference>
<reference evidence="2 3" key="1">
    <citation type="journal article" date="2022" name="Nat. Genet.">
        <title>Improved pea reference genome and pan-genome highlight genomic features and evolutionary characteristics.</title>
        <authorList>
            <person name="Yang T."/>
            <person name="Liu R."/>
            <person name="Luo Y."/>
            <person name="Hu S."/>
            <person name="Wang D."/>
            <person name="Wang C."/>
            <person name="Pandey M.K."/>
            <person name="Ge S."/>
            <person name="Xu Q."/>
            <person name="Li N."/>
            <person name="Li G."/>
            <person name="Huang Y."/>
            <person name="Saxena R.K."/>
            <person name="Ji Y."/>
            <person name="Li M."/>
            <person name="Yan X."/>
            <person name="He Y."/>
            <person name="Liu Y."/>
            <person name="Wang X."/>
            <person name="Xiang C."/>
            <person name="Varshney R.K."/>
            <person name="Ding H."/>
            <person name="Gao S."/>
            <person name="Zong X."/>
        </authorList>
    </citation>
    <scope>NUCLEOTIDE SEQUENCE [LARGE SCALE GENOMIC DNA]</scope>
    <source>
        <strain evidence="2 3">cv. Zhongwan 6</strain>
    </source>
</reference>
<accession>A0A9D4WMJ7</accession>
<dbReference type="EMBL" id="JAMSHJ010000005">
    <property type="protein sequence ID" value="KAI5405598.1"/>
    <property type="molecule type" value="Genomic_DNA"/>
</dbReference>
<evidence type="ECO:0000313" key="2">
    <source>
        <dbReference type="EMBL" id="KAI5405598.1"/>
    </source>
</evidence>
<dbReference type="PANTHER" id="PTHR48154:SF1">
    <property type="entry name" value="PROTEIN, PUTATIVE-RELATED"/>
    <property type="match status" value="1"/>
</dbReference>
<dbReference type="AlphaFoldDB" id="A0A9D4WMJ7"/>
<dbReference type="Gramene" id="Psat05G0239100-T1">
    <property type="protein sequence ID" value="KAI5405598.1"/>
    <property type="gene ID" value="KIW84_052391"/>
</dbReference>
<dbReference type="PANTHER" id="PTHR48154">
    <property type="entry name" value="PROTEIN, PUTATIVE-RELATED"/>
    <property type="match status" value="1"/>
</dbReference>
<dbReference type="Proteomes" id="UP001058974">
    <property type="component" value="Chromosome 5"/>
</dbReference>
<sequence length="108" mass="12591">MAHFYDPPLRSFLFQDFHLTPALDEFQGLLGFSIKGRTPYNMIGQVGYPMLGKPEDKELEGMILDDMGSKDPALLYKIVRSWEKIHTKGPELRKRDGMSRTPYWQWVL</sequence>
<evidence type="ECO:0000313" key="3">
    <source>
        <dbReference type="Proteomes" id="UP001058974"/>
    </source>
</evidence>
<name>A0A9D4WMJ7_PEA</name>
<keyword evidence="3" id="KW-1185">Reference proteome</keyword>